<dbReference type="STRING" id="640948.SAMN05216238_10650"/>
<dbReference type="RefSeq" id="WP_090084687.1">
    <property type="nucleotide sequence ID" value="NZ_FOMR01000006.1"/>
</dbReference>
<dbReference type="Proteomes" id="UP000199474">
    <property type="component" value="Unassembled WGS sequence"/>
</dbReference>
<gene>
    <name evidence="7" type="ORF">SAMN05216238_10650</name>
</gene>
<dbReference type="PRINTS" id="PR00368">
    <property type="entry name" value="FADPNR"/>
</dbReference>
<evidence type="ECO:0000256" key="4">
    <source>
        <dbReference type="ARBA" id="ARBA00022827"/>
    </source>
</evidence>
<reference evidence="8" key="1">
    <citation type="submission" date="2016-10" db="EMBL/GenBank/DDBJ databases">
        <authorList>
            <person name="Varghese N."/>
            <person name="Submissions S."/>
        </authorList>
    </citation>
    <scope>NUCLEOTIDE SEQUENCE [LARGE SCALE GENOMIC DNA]</scope>
    <source>
        <strain evidence="8">DSM 22530</strain>
    </source>
</reference>
<dbReference type="InterPro" id="IPR023753">
    <property type="entry name" value="FAD/NAD-binding_dom"/>
</dbReference>
<comment type="similarity">
    <text evidence="2">Belongs to the NADH dehydrogenase family.</text>
</comment>
<keyword evidence="4" id="KW-0274">FAD</keyword>
<organism evidence="7 8">
    <name type="scientific">Lentibacillus persicus</name>
    <dbReference type="NCBI Taxonomy" id="640948"/>
    <lineage>
        <taxon>Bacteria</taxon>
        <taxon>Bacillati</taxon>
        <taxon>Bacillota</taxon>
        <taxon>Bacilli</taxon>
        <taxon>Bacillales</taxon>
        <taxon>Bacillaceae</taxon>
        <taxon>Lentibacillus</taxon>
    </lineage>
</organism>
<dbReference type="InterPro" id="IPR051169">
    <property type="entry name" value="NADH-Q_oxidoreductase"/>
</dbReference>
<evidence type="ECO:0000256" key="3">
    <source>
        <dbReference type="ARBA" id="ARBA00022630"/>
    </source>
</evidence>
<evidence type="ECO:0000256" key="2">
    <source>
        <dbReference type="ARBA" id="ARBA00005272"/>
    </source>
</evidence>
<keyword evidence="5" id="KW-0560">Oxidoreductase</keyword>
<dbReference type="EMBL" id="FOMR01000006">
    <property type="protein sequence ID" value="SFD94183.1"/>
    <property type="molecule type" value="Genomic_DNA"/>
</dbReference>
<evidence type="ECO:0000313" key="7">
    <source>
        <dbReference type="EMBL" id="SFD94183.1"/>
    </source>
</evidence>
<dbReference type="Gene3D" id="3.50.50.100">
    <property type="match status" value="1"/>
</dbReference>
<dbReference type="SUPFAM" id="SSF51905">
    <property type="entry name" value="FAD/NAD(P)-binding domain"/>
    <property type="match status" value="2"/>
</dbReference>
<dbReference type="PRINTS" id="PR00411">
    <property type="entry name" value="PNDRDTASEI"/>
</dbReference>
<dbReference type="GO" id="GO:0019646">
    <property type="term" value="P:aerobic electron transport chain"/>
    <property type="evidence" value="ECO:0007669"/>
    <property type="project" value="TreeGrafter"/>
</dbReference>
<dbReference type="GO" id="GO:0003955">
    <property type="term" value="F:NAD(P)H dehydrogenase (quinone) activity"/>
    <property type="evidence" value="ECO:0007669"/>
    <property type="project" value="TreeGrafter"/>
</dbReference>
<feature type="domain" description="FAD/NAD(P)-binding" evidence="6">
    <location>
        <begin position="6"/>
        <end position="325"/>
    </location>
</feature>
<dbReference type="InterPro" id="IPR036188">
    <property type="entry name" value="FAD/NAD-bd_sf"/>
</dbReference>
<keyword evidence="8" id="KW-1185">Reference proteome</keyword>
<dbReference type="Pfam" id="PF07992">
    <property type="entry name" value="Pyr_redox_2"/>
    <property type="match status" value="1"/>
</dbReference>
<sequence length="407" mass="45345">MGEKIEVVVLGAGYGGIMTAVNLQKILNLNEASITLVNKYDYHYQTTWLHENAAGNLHHDRTRIPIDEIINTDKVHFIIDEVVSIKPEKKKVKLETGELYYDLLVIGLGFETETFGIPDLKENAFTIGNIDSARLIREHLEYNFAMYHHENRKNPGRLNIVVGGGGFTGVEFLGELANRIPELCEEYDINKSLVRIINVEKETTVLPEVDPQLAEYAMTSLESRGVEFITGASFKHCAPDRIVYEKEGKDKEIATYTTVWAAGVRANSIVQDSGFDHCDGKIAVCADMRAPGHDDVFAVGDCALVVDEKTGHPYSPSAQIAVQQATTVANNIKAHLDGNSTFEKFEPRLLGTVTSLGNNDAIGDVFNNWKLFGWKAVLMKKIIDNRYLFKLGGLGLVMRKGKFNIFY</sequence>
<name>A0A1I1WLA1_9BACI</name>
<comment type="cofactor">
    <cofactor evidence="1">
        <name>FAD</name>
        <dbReference type="ChEBI" id="CHEBI:57692"/>
    </cofactor>
</comment>
<evidence type="ECO:0000256" key="1">
    <source>
        <dbReference type="ARBA" id="ARBA00001974"/>
    </source>
</evidence>
<dbReference type="AlphaFoldDB" id="A0A1I1WLA1"/>
<evidence type="ECO:0000256" key="5">
    <source>
        <dbReference type="ARBA" id="ARBA00023002"/>
    </source>
</evidence>
<keyword evidence="3" id="KW-0285">Flavoprotein</keyword>
<dbReference type="PANTHER" id="PTHR42913:SF3">
    <property type="entry name" value="64 KDA MITOCHONDRIAL NADH DEHYDROGENASE (EUROFUNG)"/>
    <property type="match status" value="1"/>
</dbReference>
<proteinExistence type="inferred from homology"/>
<evidence type="ECO:0000259" key="6">
    <source>
        <dbReference type="Pfam" id="PF07992"/>
    </source>
</evidence>
<dbReference type="PANTHER" id="PTHR42913">
    <property type="entry name" value="APOPTOSIS-INDUCING FACTOR 1"/>
    <property type="match status" value="1"/>
</dbReference>
<protein>
    <submittedName>
        <fullName evidence="7">NADH dehydrogenase</fullName>
    </submittedName>
</protein>
<evidence type="ECO:0000313" key="8">
    <source>
        <dbReference type="Proteomes" id="UP000199474"/>
    </source>
</evidence>
<accession>A0A1I1WLA1</accession>
<dbReference type="OrthoDB" id="9781621at2"/>